<dbReference type="Proteomes" id="UP001295463">
    <property type="component" value="Chromosome"/>
</dbReference>
<dbReference type="SUPFAM" id="SSF53448">
    <property type="entry name" value="Nucleotide-diphospho-sugar transferases"/>
    <property type="match status" value="1"/>
</dbReference>
<dbReference type="CDD" id="cd04179">
    <property type="entry name" value="DPM_DPG-synthase_like"/>
    <property type="match status" value="1"/>
</dbReference>
<accession>A0ABM9D9Y9</accession>
<evidence type="ECO:0000259" key="1">
    <source>
        <dbReference type="Pfam" id="PF00535"/>
    </source>
</evidence>
<dbReference type="Pfam" id="PF00535">
    <property type="entry name" value="Glycos_transf_2"/>
    <property type="match status" value="1"/>
</dbReference>
<dbReference type="GO" id="GO:0016740">
    <property type="term" value="F:transferase activity"/>
    <property type="evidence" value="ECO:0007669"/>
    <property type="project" value="UniProtKB-KW"/>
</dbReference>
<evidence type="ECO:0000313" key="3">
    <source>
        <dbReference type="Proteomes" id="UP001295463"/>
    </source>
</evidence>
<gene>
    <name evidence="2" type="ORF">GEAMG1_2129</name>
</gene>
<dbReference type="InterPro" id="IPR050256">
    <property type="entry name" value="Glycosyltransferase_2"/>
</dbReference>
<keyword evidence="3" id="KW-1185">Reference proteome</keyword>
<reference evidence="2 3" key="1">
    <citation type="submission" date="2022-03" db="EMBL/GenBank/DDBJ databases">
        <authorList>
            <person name="Koch H."/>
        </authorList>
    </citation>
    <scope>NUCLEOTIDE SEQUENCE [LARGE SCALE GENOMIC DNA]</scope>
    <source>
        <strain evidence="2 3">G1</strain>
    </source>
</reference>
<keyword evidence="2" id="KW-0808">Transferase</keyword>
<dbReference type="Gene3D" id="3.90.550.10">
    <property type="entry name" value="Spore Coat Polysaccharide Biosynthesis Protein SpsA, Chain A"/>
    <property type="match status" value="1"/>
</dbReference>
<organism evidence="2 3">
    <name type="scientific">Trichlorobacter ammonificans</name>
    <dbReference type="NCBI Taxonomy" id="2916410"/>
    <lineage>
        <taxon>Bacteria</taxon>
        <taxon>Pseudomonadati</taxon>
        <taxon>Thermodesulfobacteriota</taxon>
        <taxon>Desulfuromonadia</taxon>
        <taxon>Geobacterales</taxon>
        <taxon>Geobacteraceae</taxon>
        <taxon>Trichlorobacter</taxon>
    </lineage>
</organism>
<protein>
    <submittedName>
        <fullName evidence="2">Glycosyl transferase, family 2</fullName>
    </submittedName>
</protein>
<proteinExistence type="predicted"/>
<dbReference type="EMBL" id="OW150024">
    <property type="protein sequence ID" value="CAH2031964.1"/>
    <property type="molecule type" value="Genomic_DNA"/>
</dbReference>
<dbReference type="RefSeq" id="WP_305732747.1">
    <property type="nucleotide sequence ID" value="NZ_OW150024.1"/>
</dbReference>
<evidence type="ECO:0000313" key="2">
    <source>
        <dbReference type="EMBL" id="CAH2031964.1"/>
    </source>
</evidence>
<feature type="domain" description="Glycosyltransferase 2-like" evidence="1">
    <location>
        <begin position="10"/>
        <end position="130"/>
    </location>
</feature>
<dbReference type="InterPro" id="IPR001173">
    <property type="entry name" value="Glyco_trans_2-like"/>
</dbReference>
<sequence>MTGAIPDIALIIPARNEEAALPAVLAQVPAEIRRVLVVNNGSTDRTAAVAREHGADVIHEPRAGYGSACLAGLAALADTPPEIVAFVDADGSDDLASLPALIAPVVAGEYDFMLGRRIPVESGALSPQQRFGHWLATGLIRLFWNHHFLDLGPMRVIRWDALQRLNMADRAFGWTVEMQVRAVTQGLSIGELDVPYRQRCAGVSKISRTISGTVRAGSTILWVIGRELLRNLQQTPRRGAQPVTVKSSS</sequence>
<dbReference type="InterPro" id="IPR029044">
    <property type="entry name" value="Nucleotide-diphossugar_trans"/>
</dbReference>
<dbReference type="PANTHER" id="PTHR48090">
    <property type="entry name" value="UNDECAPRENYL-PHOSPHATE 4-DEOXY-4-FORMAMIDO-L-ARABINOSE TRANSFERASE-RELATED"/>
    <property type="match status" value="1"/>
</dbReference>
<name>A0ABM9D9Y9_9BACT</name>
<dbReference type="PANTHER" id="PTHR48090:SF7">
    <property type="entry name" value="RFBJ PROTEIN"/>
    <property type="match status" value="1"/>
</dbReference>